<feature type="coiled-coil region" evidence="1">
    <location>
        <begin position="695"/>
        <end position="722"/>
    </location>
</feature>
<evidence type="ECO:0000256" key="1">
    <source>
        <dbReference type="SAM" id="Coils"/>
    </source>
</evidence>
<evidence type="ECO:0000313" key="3">
    <source>
        <dbReference type="Proteomes" id="UP000002377"/>
    </source>
</evidence>
<protein>
    <submittedName>
        <fullName evidence="2">SMC domain-containing protein</fullName>
    </submittedName>
</protein>
<feature type="coiled-coil region" evidence="1">
    <location>
        <begin position="841"/>
        <end position="884"/>
    </location>
</feature>
<keyword evidence="3" id="KW-1185">Reference proteome</keyword>
<dbReference type="Pfam" id="PF13558">
    <property type="entry name" value="SbcC_Walker_B"/>
    <property type="match status" value="1"/>
</dbReference>
<dbReference type="Pfam" id="PF13555">
    <property type="entry name" value="AAA_29"/>
    <property type="match status" value="1"/>
</dbReference>
<reference evidence="2 3" key="1">
    <citation type="submission" date="2010-05" db="EMBL/GenBank/DDBJ databases">
        <title>Complete sequence of Thermincola sp. JR.</title>
        <authorList>
            <consortium name="US DOE Joint Genome Institute"/>
            <person name="Lucas S."/>
            <person name="Copeland A."/>
            <person name="Lapidus A."/>
            <person name="Cheng J.-F."/>
            <person name="Bruce D."/>
            <person name="Goodwin L."/>
            <person name="Pitluck S."/>
            <person name="Chertkov O."/>
            <person name="Detter J.C."/>
            <person name="Han C."/>
            <person name="Tapia R."/>
            <person name="Land M."/>
            <person name="Hauser L."/>
            <person name="Kyrpides N."/>
            <person name="Mikhailova N."/>
            <person name="Hazen T.C."/>
            <person name="Woyke T."/>
        </authorList>
    </citation>
    <scope>NUCLEOTIDE SEQUENCE [LARGE SCALE GENOMIC DNA]</scope>
    <source>
        <strain evidence="2 3">JR</strain>
    </source>
</reference>
<gene>
    <name evidence="2" type="ordered locus">TherJR_0594</name>
</gene>
<dbReference type="GO" id="GO:0000731">
    <property type="term" value="P:DNA synthesis involved in DNA repair"/>
    <property type="evidence" value="ECO:0007669"/>
    <property type="project" value="TreeGrafter"/>
</dbReference>
<feature type="coiled-coil region" evidence="1">
    <location>
        <begin position="293"/>
        <end position="357"/>
    </location>
</feature>
<dbReference type="SUPFAM" id="SSF52540">
    <property type="entry name" value="P-loop containing nucleoside triphosphate hydrolases"/>
    <property type="match status" value="1"/>
</dbReference>
<keyword evidence="1" id="KW-0175">Coiled coil</keyword>
<dbReference type="PANTHER" id="PTHR32182">
    <property type="entry name" value="DNA REPLICATION AND REPAIR PROTEIN RECF"/>
    <property type="match status" value="1"/>
</dbReference>
<dbReference type="EMBL" id="CP002028">
    <property type="protein sequence ID" value="ADG81467.1"/>
    <property type="molecule type" value="Genomic_DNA"/>
</dbReference>
<evidence type="ECO:0000313" key="2">
    <source>
        <dbReference type="EMBL" id="ADG81467.1"/>
    </source>
</evidence>
<name>D5XBR9_THEPJ</name>
<dbReference type="GO" id="GO:0006302">
    <property type="term" value="P:double-strand break repair"/>
    <property type="evidence" value="ECO:0007669"/>
    <property type="project" value="TreeGrafter"/>
</dbReference>
<dbReference type="STRING" id="635013.TherJR_0594"/>
<dbReference type="AlphaFoldDB" id="D5XBR9"/>
<dbReference type="eggNOG" id="COG4913">
    <property type="taxonomic scope" value="Bacteria"/>
</dbReference>
<dbReference type="Proteomes" id="UP000002377">
    <property type="component" value="Chromosome"/>
</dbReference>
<dbReference type="InterPro" id="IPR027417">
    <property type="entry name" value="P-loop_NTPase"/>
</dbReference>
<accession>D5XBR9</accession>
<dbReference type="PANTHER" id="PTHR32182:SF0">
    <property type="entry name" value="DNA REPLICATION AND REPAIR PROTEIN RECF"/>
    <property type="match status" value="1"/>
</dbReference>
<dbReference type="RefSeq" id="WP_013119488.1">
    <property type="nucleotide sequence ID" value="NC_014152.1"/>
</dbReference>
<dbReference type="HOGENOM" id="CLU_009040_1_0_9"/>
<feature type="coiled-coil region" evidence="1">
    <location>
        <begin position="615"/>
        <end position="649"/>
    </location>
</feature>
<dbReference type="OrthoDB" id="174137at2"/>
<sequence>MKLLQKMLLINWHYIVHQTIEFKRLNFLTGKTGSGKSTIIDALQVLILGDTTGSFFNKAANDQSRRTLKSYLLGEIAENEAEGVVYLRQGKDFSSYIVGEFFDAKEKKSFCLGVVFDSYADGGKEEHRFFYLNGELPANHFIVNNIPMDIKTLREWAYSKVGKNNFRYFDSNATYREHFRHLMGGLGEKFFSLFRKAVPFSPIMDIKDFIANFVCNVPSKVEIDDMRENIRYYKQLEGELELVKRRIAALEAIEKQYRSFCEEDKRLLMHRFLVDRADQEKVAVSLASSRERYKAWQDDLAGLVVQMQEMEKRQKDLESLYQEAVNEKARCEAQRQKEYLEGQLKQLREKLDFLHTNQTRLGSLLKQYSAACAELECISERLGAYSHRLNPETVETLTGDFWRDFQREFQEALGQVREEHFRLREGLEQGRKRAEELRAEIYRLKQGIKPYDRSLVALMEAITSELSGAGKAVRPRVFADLLEIRNPKWRDAIEGYLHTQKFYLLIEPQYFIRALQVYDRLKFERKFYDLGLVDVEKLMARARPPRPGSLAEEIVTDDPYARAYANYLLGGVMKVERVEDLRRFPTAITPTCMLYRNYVARQINPERYAVPYIGKKSIEDQIRIKEKALQEQEEEIANLSSRLDLYGRLVRIPELRDDDLERIEQYISEKGAMPGIKKQIDELTTELGRLDLSKVYELEERIRQLEKEKESCAKKLQQISGQYAVKEGDLKRLGQETIPQLEERLMDHRARLEEDYPEEWRRQTGEPRFQAELSRLGHPDRVYANFSSQLARTESQREEKWNALLKQRSDFNRDFRGTFEVTAATNEAWAGELQRLVETCLPEYEEKIRGAKEKAQREFQEDFISKLRQNIETVKEQIDELNKALKDVPFGRSKYRFKVTANSTYKEYYDMIMDELLVEGYTLFSNEFQARYQPVVEQLFNRIVATAEAELSPEQREELEKNLRKFTDYRTYLDFDLLDIDEEGRESRLSRTISKKSGGETQTPFYIAVLASFLQTYRVNQPNHNNTFRLLVFDEAFSKMDHQRIQESIRLLKDVGLQVIIAAPTDNIADIAPLVDRNLCVTRVRQETVVKSFDPRDFE</sequence>
<dbReference type="Gene3D" id="3.40.50.300">
    <property type="entry name" value="P-loop containing nucleotide triphosphate hydrolases"/>
    <property type="match status" value="2"/>
</dbReference>
<proteinExistence type="predicted"/>
<organism evidence="2 3">
    <name type="scientific">Thermincola potens (strain JR)</name>
    <dbReference type="NCBI Taxonomy" id="635013"/>
    <lineage>
        <taxon>Bacteria</taxon>
        <taxon>Bacillati</taxon>
        <taxon>Bacillota</taxon>
        <taxon>Clostridia</taxon>
        <taxon>Eubacteriales</taxon>
        <taxon>Thermincolaceae</taxon>
        <taxon>Thermincola</taxon>
    </lineage>
</organism>
<dbReference type="KEGG" id="tjr:TherJR_0594"/>